<protein>
    <submittedName>
        <fullName evidence="2">Uncharacterized protein</fullName>
    </submittedName>
</protein>
<comment type="caution">
    <text evidence="2">The sequence shown here is derived from an EMBL/GenBank/DDBJ whole genome shotgun (WGS) entry which is preliminary data.</text>
</comment>
<keyword evidence="1" id="KW-0732">Signal</keyword>
<feature type="signal peptide" evidence="1">
    <location>
        <begin position="1"/>
        <end position="18"/>
    </location>
</feature>
<name>A0A822FG67_9BILA</name>
<dbReference type="Proteomes" id="UP000663848">
    <property type="component" value="Unassembled WGS sequence"/>
</dbReference>
<gene>
    <name evidence="2" type="ORF">QYT958_LOCUS46650</name>
</gene>
<evidence type="ECO:0000313" key="3">
    <source>
        <dbReference type="Proteomes" id="UP000663848"/>
    </source>
</evidence>
<reference evidence="2" key="1">
    <citation type="submission" date="2021-02" db="EMBL/GenBank/DDBJ databases">
        <authorList>
            <person name="Nowell W R."/>
        </authorList>
    </citation>
    <scope>NUCLEOTIDE SEQUENCE</scope>
</reference>
<dbReference type="AlphaFoldDB" id="A0A822FG67"/>
<proteinExistence type="predicted"/>
<feature type="chain" id="PRO_5032371112" evidence="1">
    <location>
        <begin position="19"/>
        <end position="51"/>
    </location>
</feature>
<organism evidence="2 3">
    <name type="scientific">Rotaria socialis</name>
    <dbReference type="NCBI Taxonomy" id="392032"/>
    <lineage>
        <taxon>Eukaryota</taxon>
        <taxon>Metazoa</taxon>
        <taxon>Spiralia</taxon>
        <taxon>Gnathifera</taxon>
        <taxon>Rotifera</taxon>
        <taxon>Eurotatoria</taxon>
        <taxon>Bdelloidea</taxon>
        <taxon>Philodinida</taxon>
        <taxon>Philodinidae</taxon>
        <taxon>Rotaria</taxon>
    </lineage>
</organism>
<dbReference type="EMBL" id="CAJOBR010083896">
    <property type="protein sequence ID" value="CAF5129200.1"/>
    <property type="molecule type" value="Genomic_DNA"/>
</dbReference>
<sequence length="51" mass="5911">MLRTVFLSLILFVALSSTSLLRKSIVRRQNEPETCHAIEGFDCKCTYYRVT</sequence>
<accession>A0A822FG67</accession>
<evidence type="ECO:0000313" key="2">
    <source>
        <dbReference type="EMBL" id="CAF5129200.1"/>
    </source>
</evidence>
<evidence type="ECO:0000256" key="1">
    <source>
        <dbReference type="SAM" id="SignalP"/>
    </source>
</evidence>
<feature type="non-terminal residue" evidence="2">
    <location>
        <position position="51"/>
    </location>
</feature>